<reference evidence="1 2" key="1">
    <citation type="submission" date="2019-05" db="EMBL/GenBank/DDBJ databases">
        <title>Another draft genome of Portunus trituberculatus and its Hox gene families provides insights of decapod evolution.</title>
        <authorList>
            <person name="Jeong J.-H."/>
            <person name="Song I."/>
            <person name="Kim S."/>
            <person name="Choi T."/>
            <person name="Kim D."/>
            <person name="Ryu S."/>
            <person name="Kim W."/>
        </authorList>
    </citation>
    <scope>NUCLEOTIDE SEQUENCE [LARGE SCALE GENOMIC DNA]</scope>
    <source>
        <tissue evidence="1">Muscle</tissue>
    </source>
</reference>
<keyword evidence="2" id="KW-1185">Reference proteome</keyword>
<proteinExistence type="predicted"/>
<protein>
    <submittedName>
        <fullName evidence="1">Uncharacterized protein</fullName>
    </submittedName>
</protein>
<dbReference type="EMBL" id="VSRR010000057">
    <property type="protein sequence ID" value="MPC09143.1"/>
    <property type="molecule type" value="Genomic_DNA"/>
</dbReference>
<sequence length="81" mass="8604">MDTCLGSRDLLATVAAVVGCDTAVSITTTITTVNTAPLRTMLYACVYVCCSPPLRAVSHTMAVPRRCTVLLLMWLSSVAPE</sequence>
<dbReference type="AlphaFoldDB" id="A0A5B7CN98"/>
<dbReference type="Proteomes" id="UP000324222">
    <property type="component" value="Unassembled WGS sequence"/>
</dbReference>
<comment type="caution">
    <text evidence="1">The sequence shown here is derived from an EMBL/GenBank/DDBJ whole genome shotgun (WGS) entry which is preliminary data.</text>
</comment>
<name>A0A5B7CN98_PORTR</name>
<gene>
    <name evidence="1" type="ORF">E2C01_001746</name>
</gene>
<evidence type="ECO:0000313" key="2">
    <source>
        <dbReference type="Proteomes" id="UP000324222"/>
    </source>
</evidence>
<evidence type="ECO:0000313" key="1">
    <source>
        <dbReference type="EMBL" id="MPC09143.1"/>
    </source>
</evidence>
<accession>A0A5B7CN98</accession>
<organism evidence="1 2">
    <name type="scientific">Portunus trituberculatus</name>
    <name type="common">Swimming crab</name>
    <name type="synonym">Neptunus trituberculatus</name>
    <dbReference type="NCBI Taxonomy" id="210409"/>
    <lineage>
        <taxon>Eukaryota</taxon>
        <taxon>Metazoa</taxon>
        <taxon>Ecdysozoa</taxon>
        <taxon>Arthropoda</taxon>
        <taxon>Crustacea</taxon>
        <taxon>Multicrustacea</taxon>
        <taxon>Malacostraca</taxon>
        <taxon>Eumalacostraca</taxon>
        <taxon>Eucarida</taxon>
        <taxon>Decapoda</taxon>
        <taxon>Pleocyemata</taxon>
        <taxon>Brachyura</taxon>
        <taxon>Eubrachyura</taxon>
        <taxon>Portunoidea</taxon>
        <taxon>Portunidae</taxon>
        <taxon>Portuninae</taxon>
        <taxon>Portunus</taxon>
    </lineage>
</organism>